<protein>
    <submittedName>
        <fullName evidence="1">Uncharacterized protein</fullName>
    </submittedName>
</protein>
<gene>
    <name evidence="1" type="primary">ORF125513</name>
</gene>
<accession>A0A0B7AJZ5</accession>
<evidence type="ECO:0000313" key="1">
    <source>
        <dbReference type="EMBL" id="CEK81334.1"/>
    </source>
</evidence>
<name>A0A0B7AJZ5_9EUPU</name>
<dbReference type="AlphaFoldDB" id="A0A0B7AJZ5"/>
<dbReference type="EMBL" id="HACG01034469">
    <property type="protein sequence ID" value="CEK81334.1"/>
    <property type="molecule type" value="Transcribed_RNA"/>
</dbReference>
<feature type="non-terminal residue" evidence="1">
    <location>
        <position position="1"/>
    </location>
</feature>
<organism evidence="1">
    <name type="scientific">Arion vulgaris</name>
    <dbReference type="NCBI Taxonomy" id="1028688"/>
    <lineage>
        <taxon>Eukaryota</taxon>
        <taxon>Metazoa</taxon>
        <taxon>Spiralia</taxon>
        <taxon>Lophotrochozoa</taxon>
        <taxon>Mollusca</taxon>
        <taxon>Gastropoda</taxon>
        <taxon>Heterobranchia</taxon>
        <taxon>Euthyneura</taxon>
        <taxon>Panpulmonata</taxon>
        <taxon>Eupulmonata</taxon>
        <taxon>Stylommatophora</taxon>
        <taxon>Helicina</taxon>
        <taxon>Arionoidea</taxon>
        <taxon>Arionidae</taxon>
        <taxon>Arion</taxon>
    </lineage>
</organism>
<proteinExistence type="predicted"/>
<sequence>NKCYSVNFCKGRGIKAVHCSDIRMSAKSQCKTFLFDPRKWETLVMTELFGKQHYAESFDKRLRDALKVRRDKGKLM</sequence>
<reference evidence="1" key="1">
    <citation type="submission" date="2014-12" db="EMBL/GenBank/DDBJ databases">
        <title>Insight into the proteome of Arion vulgaris.</title>
        <authorList>
            <person name="Aradska J."/>
            <person name="Bulat T."/>
            <person name="Smidak R."/>
            <person name="Sarate P."/>
            <person name="Gangsoo J."/>
            <person name="Sialana F."/>
            <person name="Bilban M."/>
            <person name="Lubec G."/>
        </authorList>
    </citation>
    <scope>NUCLEOTIDE SEQUENCE</scope>
    <source>
        <tissue evidence="1">Skin</tissue>
    </source>
</reference>